<dbReference type="SMART" id="SM00668">
    <property type="entry name" value="CTLH"/>
    <property type="match status" value="1"/>
</dbReference>
<evidence type="ECO:0000313" key="3">
    <source>
        <dbReference type="Proteomes" id="UP001383192"/>
    </source>
</evidence>
<reference evidence="2 3" key="1">
    <citation type="submission" date="2024-01" db="EMBL/GenBank/DDBJ databases">
        <title>A draft genome for a cacao thread blight-causing isolate of Paramarasmius palmivorus.</title>
        <authorList>
            <person name="Baruah I.K."/>
            <person name="Bukari Y."/>
            <person name="Amoako-Attah I."/>
            <person name="Meinhardt L.W."/>
            <person name="Bailey B.A."/>
            <person name="Cohen S.P."/>
        </authorList>
    </citation>
    <scope>NUCLEOTIDE SEQUENCE [LARGE SCALE GENOMIC DNA]</scope>
    <source>
        <strain evidence="2 3">GH-12</strain>
    </source>
</reference>
<sequence>MASGSTGKPVIPEGEWDRRMHEVAVTKQDLNRLIMDYLMIEGYKSAAQEFAAEASIPSQVDMDSIESRMRIREALQRGDVQNAIERVNELNPEILDTNPSLYFHLQQQRVIELIRSGKIAEALQFAQDELAPRGEENPEFLAELEKTMSLLAFQDLDANSRPDGLRELLGPGQRLKTAGEMNGAILESLSQGKEPKLVGLLRLMSWGTKTLKESTDLQKPMAST</sequence>
<dbReference type="InterPro" id="IPR013144">
    <property type="entry name" value="CRA_dom"/>
</dbReference>
<dbReference type="InterPro" id="IPR006594">
    <property type="entry name" value="LisH"/>
</dbReference>
<dbReference type="AlphaFoldDB" id="A0AAW0E394"/>
<dbReference type="PROSITE" id="PS50897">
    <property type="entry name" value="CTLH"/>
    <property type="match status" value="1"/>
</dbReference>
<dbReference type="SMART" id="SM00757">
    <property type="entry name" value="CRA"/>
    <property type="match status" value="1"/>
</dbReference>
<organism evidence="2 3">
    <name type="scientific">Paramarasmius palmivorus</name>
    <dbReference type="NCBI Taxonomy" id="297713"/>
    <lineage>
        <taxon>Eukaryota</taxon>
        <taxon>Fungi</taxon>
        <taxon>Dikarya</taxon>
        <taxon>Basidiomycota</taxon>
        <taxon>Agaricomycotina</taxon>
        <taxon>Agaricomycetes</taxon>
        <taxon>Agaricomycetidae</taxon>
        <taxon>Agaricales</taxon>
        <taxon>Marasmiineae</taxon>
        <taxon>Marasmiaceae</taxon>
        <taxon>Paramarasmius</taxon>
    </lineage>
</organism>
<dbReference type="InterPro" id="IPR050618">
    <property type="entry name" value="Ubq-SigPath_Reg"/>
</dbReference>
<dbReference type="PANTHER" id="PTHR12864">
    <property type="entry name" value="RAN BINDING PROTEIN 9-RELATED"/>
    <property type="match status" value="1"/>
</dbReference>
<name>A0AAW0E394_9AGAR</name>
<feature type="domain" description="CTLH" evidence="1">
    <location>
        <begin position="64"/>
        <end position="121"/>
    </location>
</feature>
<dbReference type="EMBL" id="JAYKXP010000004">
    <property type="protein sequence ID" value="KAK7059040.1"/>
    <property type="molecule type" value="Genomic_DNA"/>
</dbReference>
<dbReference type="Pfam" id="PF10607">
    <property type="entry name" value="CTLH"/>
    <property type="match status" value="1"/>
</dbReference>
<dbReference type="Pfam" id="PF08513">
    <property type="entry name" value="LisH"/>
    <property type="match status" value="1"/>
</dbReference>
<gene>
    <name evidence="2" type="ORF">VNI00_001664</name>
</gene>
<dbReference type="InterPro" id="IPR006595">
    <property type="entry name" value="CTLH_C"/>
</dbReference>
<dbReference type="Proteomes" id="UP001383192">
    <property type="component" value="Unassembled WGS sequence"/>
</dbReference>
<evidence type="ECO:0000313" key="2">
    <source>
        <dbReference type="EMBL" id="KAK7059040.1"/>
    </source>
</evidence>
<dbReference type="SMART" id="SM00667">
    <property type="entry name" value="LisH"/>
    <property type="match status" value="1"/>
</dbReference>
<comment type="caution">
    <text evidence="2">The sequence shown here is derived from an EMBL/GenBank/DDBJ whole genome shotgun (WGS) entry which is preliminary data.</text>
</comment>
<evidence type="ECO:0000259" key="1">
    <source>
        <dbReference type="PROSITE" id="PS50897"/>
    </source>
</evidence>
<protein>
    <recommendedName>
        <fullName evidence="1">CTLH domain-containing protein</fullName>
    </recommendedName>
</protein>
<dbReference type="InterPro" id="IPR024964">
    <property type="entry name" value="CTLH/CRA"/>
</dbReference>
<proteinExistence type="predicted"/>
<keyword evidence="3" id="KW-1185">Reference proteome</keyword>
<dbReference type="PROSITE" id="PS50896">
    <property type="entry name" value="LISH"/>
    <property type="match status" value="1"/>
</dbReference>
<accession>A0AAW0E394</accession>